<dbReference type="CDD" id="cd00609">
    <property type="entry name" value="AAT_like"/>
    <property type="match status" value="1"/>
</dbReference>
<keyword evidence="7" id="KW-0032">Aminotransferase</keyword>
<protein>
    <recommendedName>
        <fullName evidence="2">cysteine-S-conjugate beta-lyase</fullName>
        <ecNumber evidence="2">4.4.1.13</ecNumber>
    </recommendedName>
</protein>
<dbReference type="InterPro" id="IPR015424">
    <property type="entry name" value="PyrdxlP-dep_Trfase"/>
</dbReference>
<keyword evidence="7" id="KW-0808">Transferase</keyword>
<evidence type="ECO:0000256" key="3">
    <source>
        <dbReference type="ARBA" id="ARBA00022898"/>
    </source>
</evidence>
<gene>
    <name evidence="7" type="ORF">HP397_03280</name>
</gene>
<evidence type="ECO:0000256" key="1">
    <source>
        <dbReference type="ARBA" id="ARBA00001933"/>
    </source>
</evidence>
<keyword evidence="4" id="KW-0456">Lyase</keyword>
<comment type="similarity">
    <text evidence="5">Belongs to the class-II pyridoxal-phosphate-dependent aminotransferase family. MalY/PatB cystathionine beta-lyase subfamily.</text>
</comment>
<feature type="domain" description="Aminotransferase class I/classII large" evidence="6">
    <location>
        <begin position="37"/>
        <end position="378"/>
    </location>
</feature>
<dbReference type="InterPro" id="IPR015422">
    <property type="entry name" value="PyrdxlP-dep_Trfase_small"/>
</dbReference>
<keyword evidence="3" id="KW-0663">Pyridoxal phosphate</keyword>
<evidence type="ECO:0000313" key="8">
    <source>
        <dbReference type="Proteomes" id="UP000526184"/>
    </source>
</evidence>
<proteinExistence type="inferred from homology"/>
<dbReference type="SUPFAM" id="SSF53383">
    <property type="entry name" value="PLP-dependent transferases"/>
    <property type="match status" value="1"/>
</dbReference>
<dbReference type="PANTHER" id="PTHR43525:SF1">
    <property type="entry name" value="PROTEIN MALY"/>
    <property type="match status" value="1"/>
</dbReference>
<dbReference type="Pfam" id="PF00155">
    <property type="entry name" value="Aminotran_1_2"/>
    <property type="match status" value="1"/>
</dbReference>
<dbReference type="GO" id="GO:0008483">
    <property type="term" value="F:transaminase activity"/>
    <property type="evidence" value="ECO:0007669"/>
    <property type="project" value="UniProtKB-KW"/>
</dbReference>
<dbReference type="InterPro" id="IPR051798">
    <property type="entry name" value="Class-II_PLP-Dep_Aminotrans"/>
</dbReference>
<dbReference type="InterPro" id="IPR015421">
    <property type="entry name" value="PyrdxlP-dep_Trfase_major"/>
</dbReference>
<sequence>MNSIFDKKVDSQLDIRRKWDRELIEKKFGVELPEEIIPLWIADMDFLLPEELSKMLQEYISKGSLGYTSLTSDFYNSIINWQKRRHNIEVKKEWINIGYGTVSTLHLLNKAYLEKGEYILINTPTYDPFYNSAINSGNKVVLSPFRIENSRYYMDLEDMEEKMKKYSPKMYILCNPHNPSGRMWTKEEIEEVAKLCKEYNCILVSDEVHSEMIFKNKHVSALSIKEEYLDNLIFLTSPNKAFNLGGLKTSYSIIPNKELRVKLEKTMKENSVTSPNILGQLALIGSYNLCEKWLDDLNEYIYSNYEYVKKELEEKYEVFPMESSYLLWVRVIDAEKVTRELALKGILVESGNDFVANGEEFIRINLGIPRIYLEKAVKEMK</sequence>
<comment type="cofactor">
    <cofactor evidence="1">
        <name>pyridoxal 5'-phosphate</name>
        <dbReference type="ChEBI" id="CHEBI:597326"/>
    </cofactor>
</comment>
<evidence type="ECO:0000313" key="7">
    <source>
        <dbReference type="EMBL" id="NYV27845.1"/>
    </source>
</evidence>
<dbReference type="AlphaFoldDB" id="A0A7Z0TAB3"/>
<evidence type="ECO:0000256" key="5">
    <source>
        <dbReference type="ARBA" id="ARBA00037974"/>
    </source>
</evidence>
<evidence type="ECO:0000259" key="6">
    <source>
        <dbReference type="Pfam" id="PF00155"/>
    </source>
</evidence>
<organism evidence="7 8">
    <name type="scientific">Streptobacillus felis</name>
    <dbReference type="NCBI Taxonomy" id="1384509"/>
    <lineage>
        <taxon>Bacteria</taxon>
        <taxon>Fusobacteriati</taxon>
        <taxon>Fusobacteriota</taxon>
        <taxon>Fusobacteriia</taxon>
        <taxon>Fusobacteriales</taxon>
        <taxon>Leptotrichiaceae</taxon>
        <taxon>Streptobacillus</taxon>
    </lineage>
</organism>
<dbReference type="RefSeq" id="WP_180135872.1">
    <property type="nucleotide sequence ID" value="NZ_JABMKT010000013.1"/>
</dbReference>
<dbReference type="EC" id="4.4.1.13" evidence="2"/>
<dbReference type="Gene3D" id="3.90.1150.10">
    <property type="entry name" value="Aspartate Aminotransferase, domain 1"/>
    <property type="match status" value="1"/>
</dbReference>
<keyword evidence="8" id="KW-1185">Reference proteome</keyword>
<name>A0A7Z0TAB3_9FUSO</name>
<comment type="caution">
    <text evidence="7">The sequence shown here is derived from an EMBL/GenBank/DDBJ whole genome shotgun (WGS) entry which is preliminary data.</text>
</comment>
<dbReference type="EMBL" id="JABMKT010000013">
    <property type="protein sequence ID" value="NYV27845.1"/>
    <property type="molecule type" value="Genomic_DNA"/>
</dbReference>
<dbReference type="GO" id="GO:0030170">
    <property type="term" value="F:pyridoxal phosphate binding"/>
    <property type="evidence" value="ECO:0007669"/>
    <property type="project" value="InterPro"/>
</dbReference>
<dbReference type="Gene3D" id="3.40.640.10">
    <property type="entry name" value="Type I PLP-dependent aspartate aminotransferase-like (Major domain)"/>
    <property type="match status" value="1"/>
</dbReference>
<reference evidence="7 8" key="1">
    <citation type="submission" date="2020-05" db="EMBL/GenBank/DDBJ databases">
        <title>Streptobacillus felis strain LHL191014123.</title>
        <authorList>
            <person name="Fawzy A."/>
            <person name="Rau J."/>
            <person name="Risse K."/>
            <person name="Schauerte N."/>
            <person name="Geiger C."/>
            <person name="Blom J."/>
            <person name="Imirzalioglu C."/>
            <person name="Falgenhauer J."/>
            <person name="Bach A."/>
            <person name="Herden C."/>
            <person name="Eisenberg T."/>
        </authorList>
    </citation>
    <scope>NUCLEOTIDE SEQUENCE [LARGE SCALE GENOMIC DNA]</scope>
    <source>
        <strain evidence="7 8">LHL191014123</strain>
    </source>
</reference>
<dbReference type="GO" id="GO:0047804">
    <property type="term" value="F:cysteine-S-conjugate beta-lyase activity"/>
    <property type="evidence" value="ECO:0007669"/>
    <property type="project" value="UniProtKB-EC"/>
</dbReference>
<dbReference type="InterPro" id="IPR004839">
    <property type="entry name" value="Aminotransferase_I/II_large"/>
</dbReference>
<evidence type="ECO:0000256" key="2">
    <source>
        <dbReference type="ARBA" id="ARBA00012224"/>
    </source>
</evidence>
<accession>A0A7Z0TAB3</accession>
<dbReference type="Proteomes" id="UP000526184">
    <property type="component" value="Unassembled WGS sequence"/>
</dbReference>
<dbReference type="PANTHER" id="PTHR43525">
    <property type="entry name" value="PROTEIN MALY"/>
    <property type="match status" value="1"/>
</dbReference>
<evidence type="ECO:0000256" key="4">
    <source>
        <dbReference type="ARBA" id="ARBA00023239"/>
    </source>
</evidence>